<accession>A0A9X1UY20</accession>
<dbReference type="Gene3D" id="3.10.180.10">
    <property type="entry name" value="2,3-Dihydroxybiphenyl 1,2-Dioxygenase, domain 1"/>
    <property type="match status" value="1"/>
</dbReference>
<evidence type="ECO:0000313" key="2">
    <source>
        <dbReference type="EMBL" id="MCG9972402.1"/>
    </source>
</evidence>
<dbReference type="PANTHER" id="PTHR36503:SF2">
    <property type="entry name" value="BLR2408 PROTEIN"/>
    <property type="match status" value="1"/>
</dbReference>
<gene>
    <name evidence="2" type="ORF">LU635_12200</name>
</gene>
<feature type="domain" description="VOC" evidence="1">
    <location>
        <begin position="2"/>
        <end position="128"/>
    </location>
</feature>
<evidence type="ECO:0000313" key="3">
    <source>
        <dbReference type="Proteomes" id="UP001139344"/>
    </source>
</evidence>
<dbReference type="Pfam" id="PF00903">
    <property type="entry name" value="Glyoxalase"/>
    <property type="match status" value="1"/>
</dbReference>
<dbReference type="EMBL" id="JAJSON010000025">
    <property type="protein sequence ID" value="MCG9972402.1"/>
    <property type="molecule type" value="Genomic_DNA"/>
</dbReference>
<dbReference type="Proteomes" id="UP001139344">
    <property type="component" value="Unassembled WGS sequence"/>
</dbReference>
<dbReference type="InterPro" id="IPR029068">
    <property type="entry name" value="Glyas_Bleomycin-R_OHBP_Dase"/>
</dbReference>
<reference evidence="2" key="1">
    <citation type="submission" date="2021-12" db="EMBL/GenBank/DDBJ databases">
        <title>Description of Gramella crocea sp. nov., a new bacterium isolated from activated sludge.</title>
        <authorList>
            <person name="Zhang X."/>
        </authorList>
    </citation>
    <scope>NUCLEOTIDE SEQUENCE</scope>
    <source>
        <strain evidence="2">YB25</strain>
    </source>
</reference>
<dbReference type="PANTHER" id="PTHR36503">
    <property type="entry name" value="BLR2520 PROTEIN"/>
    <property type="match status" value="1"/>
</dbReference>
<comment type="caution">
    <text evidence="2">The sequence shown here is derived from an EMBL/GenBank/DDBJ whole genome shotgun (WGS) entry which is preliminary data.</text>
</comment>
<dbReference type="InterPro" id="IPR004360">
    <property type="entry name" value="Glyas_Fos-R_dOase_dom"/>
</dbReference>
<protein>
    <submittedName>
        <fullName evidence="2">VOC family protein</fullName>
    </submittedName>
</protein>
<keyword evidence="3" id="KW-1185">Reference proteome</keyword>
<organism evidence="2 3">
    <name type="scientific">Christiangramia crocea</name>
    <dbReference type="NCBI Taxonomy" id="2904124"/>
    <lineage>
        <taxon>Bacteria</taxon>
        <taxon>Pseudomonadati</taxon>
        <taxon>Bacteroidota</taxon>
        <taxon>Flavobacteriia</taxon>
        <taxon>Flavobacteriales</taxon>
        <taxon>Flavobacteriaceae</taxon>
        <taxon>Christiangramia</taxon>
    </lineage>
</organism>
<proteinExistence type="predicted"/>
<dbReference type="SUPFAM" id="SSF54593">
    <property type="entry name" value="Glyoxalase/Bleomycin resistance protein/Dihydroxybiphenyl dioxygenase"/>
    <property type="match status" value="1"/>
</dbReference>
<sequence>MNQLWINLPVKNIQKSKKFYRDVGFRYNPIHEDRNDVIGLLFGDQDFVVMLFPEETFEQYTGTSVADTSKGVETLLSFDMESKEAVRSFIDKVEPAGGHVYSKPRDHGDLFGAGFTDPDGHRWNILYMGDLLKKEG</sequence>
<dbReference type="AlphaFoldDB" id="A0A9X1UY20"/>
<name>A0A9X1UY20_9FLAO</name>
<dbReference type="RefSeq" id="WP_240099624.1">
    <property type="nucleotide sequence ID" value="NZ_JAJSON010000025.1"/>
</dbReference>
<evidence type="ECO:0000259" key="1">
    <source>
        <dbReference type="PROSITE" id="PS51819"/>
    </source>
</evidence>
<dbReference type="PROSITE" id="PS51819">
    <property type="entry name" value="VOC"/>
    <property type="match status" value="1"/>
</dbReference>
<dbReference type="InterPro" id="IPR037523">
    <property type="entry name" value="VOC_core"/>
</dbReference>